<organism evidence="1 2">
    <name type="scientific">Purpureocillium lilacinum</name>
    <name type="common">Paecilomyces lilacinus</name>
    <dbReference type="NCBI Taxonomy" id="33203"/>
    <lineage>
        <taxon>Eukaryota</taxon>
        <taxon>Fungi</taxon>
        <taxon>Dikarya</taxon>
        <taxon>Ascomycota</taxon>
        <taxon>Pezizomycotina</taxon>
        <taxon>Sordariomycetes</taxon>
        <taxon>Hypocreomycetidae</taxon>
        <taxon>Hypocreales</taxon>
        <taxon>Ophiocordycipitaceae</taxon>
        <taxon>Purpureocillium</taxon>
    </lineage>
</organism>
<evidence type="ECO:0000313" key="1">
    <source>
        <dbReference type="EMBL" id="PWI71940.1"/>
    </source>
</evidence>
<comment type="caution">
    <text evidence="1">The sequence shown here is derived from an EMBL/GenBank/DDBJ whole genome shotgun (WGS) entry which is preliminary data.</text>
</comment>
<reference evidence="1 2" key="1">
    <citation type="journal article" date="2016" name="Front. Microbiol.">
        <title>Genome and transcriptome sequences reveal the specific parasitism of the nematophagous Purpureocillium lilacinum 36-1.</title>
        <authorList>
            <person name="Xie J."/>
            <person name="Li S."/>
            <person name="Mo C."/>
            <person name="Xiao X."/>
            <person name="Peng D."/>
            <person name="Wang G."/>
            <person name="Xiao Y."/>
        </authorList>
    </citation>
    <scope>NUCLEOTIDE SEQUENCE [LARGE SCALE GENOMIC DNA]</scope>
    <source>
        <strain evidence="1 2">36-1</strain>
    </source>
</reference>
<proteinExistence type="predicted"/>
<accession>A0A2U3EBT8</accession>
<dbReference type="AlphaFoldDB" id="A0A2U3EBT8"/>
<dbReference type="Proteomes" id="UP000245956">
    <property type="component" value="Unassembled WGS sequence"/>
</dbReference>
<dbReference type="EMBL" id="LCWV01000006">
    <property type="protein sequence ID" value="PWI71940.1"/>
    <property type="molecule type" value="Genomic_DNA"/>
</dbReference>
<gene>
    <name evidence="1" type="ORF">PCL_10563</name>
</gene>
<protein>
    <submittedName>
        <fullName evidence="1">Uncharacterized protein</fullName>
    </submittedName>
</protein>
<name>A0A2U3EBT8_PURLI</name>
<sequence length="158" mass="17375">MKRVIKDFGFLVLISQKPFLSSSRSPLTKSSRGGDSPLAATAVAARPCYHCIPAAMADCCNLHSIRWLMAAAPGLALQHFMSHVKAFFVDRASSHAPVLDSDVFPRNGRRKRECPLHRVCYVIQFLVAEQQRATDAFACPVIATSRMSPHLNPLAITN</sequence>
<evidence type="ECO:0000313" key="2">
    <source>
        <dbReference type="Proteomes" id="UP000245956"/>
    </source>
</evidence>